<gene>
    <name evidence="1" type="ORF">ACFPU1_09975</name>
</gene>
<protein>
    <submittedName>
        <fullName evidence="1">Uncharacterized protein</fullName>
    </submittedName>
</protein>
<reference evidence="2" key="1">
    <citation type="journal article" date="2019" name="Int. J. Syst. Evol. Microbiol.">
        <title>The Global Catalogue of Microorganisms (GCM) 10K type strain sequencing project: providing services to taxonomists for standard genome sequencing and annotation.</title>
        <authorList>
            <consortium name="The Broad Institute Genomics Platform"/>
            <consortium name="The Broad Institute Genome Sequencing Center for Infectious Disease"/>
            <person name="Wu L."/>
            <person name="Ma J."/>
        </authorList>
    </citation>
    <scope>NUCLEOTIDE SEQUENCE [LARGE SCALE GENOMIC DNA]</scope>
    <source>
        <strain evidence="2">CECT 7184</strain>
    </source>
</reference>
<dbReference type="RefSeq" id="WP_385940626.1">
    <property type="nucleotide sequence ID" value="NZ_JBHSOZ010000004.1"/>
</dbReference>
<keyword evidence="2" id="KW-1185">Reference proteome</keyword>
<name>A0ABW0YNV3_9BACI</name>
<sequence length="191" mass="22615">MTTSEGSLSKTTMSKSSIIIPVYKAHHLHAEKLENKKWITERIIPLYYPYNFQKWEVHYKSFFKKPKLEKRVVASNLIKGDSSFADEWPSFSLGEVKENQIIPSKVEKSTYLASSREMVRRFYVHYARVWNVPRLELIEEKTAYLPYEVYLQKHTGKNQTRTMLYEPVSGHAENLDKYPEIHSFFTTIRED</sequence>
<accession>A0ABW0YNV3</accession>
<evidence type="ECO:0000313" key="1">
    <source>
        <dbReference type="EMBL" id="MFC5713111.1"/>
    </source>
</evidence>
<dbReference type="EMBL" id="JBHSOZ010000004">
    <property type="protein sequence ID" value="MFC5713111.1"/>
    <property type="molecule type" value="Genomic_DNA"/>
</dbReference>
<organism evidence="1 2">
    <name type="scientific">Thalassorhabdus alkalitolerans</name>
    <dbReference type="NCBI Taxonomy" id="2282697"/>
    <lineage>
        <taxon>Bacteria</taxon>
        <taxon>Bacillati</taxon>
        <taxon>Bacillota</taxon>
        <taxon>Bacilli</taxon>
        <taxon>Bacillales</taxon>
        <taxon>Bacillaceae</taxon>
        <taxon>Thalassorhabdus</taxon>
    </lineage>
</organism>
<evidence type="ECO:0000313" key="2">
    <source>
        <dbReference type="Proteomes" id="UP001596142"/>
    </source>
</evidence>
<proteinExistence type="predicted"/>
<dbReference type="Proteomes" id="UP001596142">
    <property type="component" value="Unassembled WGS sequence"/>
</dbReference>
<comment type="caution">
    <text evidence="1">The sequence shown here is derived from an EMBL/GenBank/DDBJ whole genome shotgun (WGS) entry which is preliminary data.</text>
</comment>